<dbReference type="InterPro" id="IPR013766">
    <property type="entry name" value="Thioredoxin_domain"/>
</dbReference>
<feature type="chain" id="PRO_5023920387" description="protein disulfide-isomerase" evidence="12">
    <location>
        <begin position="22"/>
        <end position="503"/>
    </location>
</feature>
<dbReference type="InterPro" id="IPR036249">
    <property type="entry name" value="Thioredoxin-like_sf"/>
</dbReference>
<dbReference type="Gene3D" id="3.40.30.10">
    <property type="entry name" value="Glutaredoxin"/>
    <property type="match status" value="3"/>
</dbReference>
<dbReference type="Pfam" id="PF00085">
    <property type="entry name" value="Thioredoxin"/>
    <property type="match status" value="2"/>
</dbReference>
<keyword evidence="11" id="KW-1015">Disulfide bond</keyword>
<evidence type="ECO:0000256" key="11">
    <source>
        <dbReference type="PIRSR" id="PIRSR605792-51"/>
    </source>
</evidence>
<dbReference type="AlphaFoldDB" id="A0A5J4YYM8"/>
<dbReference type="CDD" id="cd02995">
    <property type="entry name" value="PDI_a_PDI_a'_C"/>
    <property type="match status" value="1"/>
</dbReference>
<dbReference type="EC" id="5.3.4.1" evidence="5"/>
<dbReference type="GO" id="GO:0034976">
    <property type="term" value="P:response to endoplasmic reticulum stress"/>
    <property type="evidence" value="ECO:0007669"/>
    <property type="project" value="TreeGrafter"/>
</dbReference>
<dbReference type="SUPFAM" id="SSF52833">
    <property type="entry name" value="Thioredoxin-like"/>
    <property type="match status" value="3"/>
</dbReference>
<reference evidence="15" key="1">
    <citation type="journal article" date="2019" name="Nat. Commun.">
        <title>Expansion of phycobilisome linker gene families in mesophilic red algae.</title>
        <authorList>
            <person name="Lee J."/>
            <person name="Kim D."/>
            <person name="Bhattacharya D."/>
            <person name="Yoon H.S."/>
        </authorList>
    </citation>
    <scope>NUCLEOTIDE SEQUENCE [LARGE SCALE GENOMIC DNA]</scope>
    <source>
        <strain evidence="15">CCMP 1328</strain>
    </source>
</reference>
<comment type="caution">
    <text evidence="14">The sequence shown here is derived from an EMBL/GenBank/DDBJ whole genome shotgun (WGS) entry which is preliminary data.</text>
</comment>
<evidence type="ECO:0000313" key="14">
    <source>
        <dbReference type="EMBL" id="KAA8495733.1"/>
    </source>
</evidence>
<evidence type="ECO:0000256" key="2">
    <source>
        <dbReference type="ARBA" id="ARBA00003318"/>
    </source>
</evidence>
<gene>
    <name evidence="14" type="ORF">FVE85_1888</name>
</gene>
<evidence type="ECO:0000256" key="3">
    <source>
        <dbReference type="ARBA" id="ARBA00004319"/>
    </source>
</evidence>
<evidence type="ECO:0000313" key="15">
    <source>
        <dbReference type="Proteomes" id="UP000324585"/>
    </source>
</evidence>
<comment type="catalytic activity">
    <reaction evidence="1">
        <text>Catalyzes the rearrangement of -S-S- bonds in proteins.</text>
        <dbReference type="EC" id="5.3.4.1"/>
    </reaction>
</comment>
<feature type="domain" description="Thioredoxin" evidence="13">
    <location>
        <begin position="8"/>
        <end position="131"/>
    </location>
</feature>
<dbReference type="PANTHER" id="PTHR18929">
    <property type="entry name" value="PROTEIN DISULFIDE ISOMERASE"/>
    <property type="match status" value="1"/>
</dbReference>
<evidence type="ECO:0000256" key="4">
    <source>
        <dbReference type="ARBA" id="ARBA00006347"/>
    </source>
</evidence>
<comment type="subcellular location">
    <subcellularLocation>
        <location evidence="3">Endoplasmic reticulum lumen</location>
    </subcellularLocation>
</comment>
<dbReference type="PROSITE" id="PS51352">
    <property type="entry name" value="THIOREDOXIN_2"/>
    <property type="match status" value="2"/>
</dbReference>
<dbReference type="PROSITE" id="PS00194">
    <property type="entry name" value="THIOREDOXIN_1"/>
    <property type="match status" value="1"/>
</dbReference>
<evidence type="ECO:0000256" key="1">
    <source>
        <dbReference type="ARBA" id="ARBA00001182"/>
    </source>
</evidence>
<evidence type="ECO:0000256" key="9">
    <source>
        <dbReference type="ARBA" id="ARBA00023235"/>
    </source>
</evidence>
<keyword evidence="10 11" id="KW-0676">Redox-active center</keyword>
<feature type="disulfide bond" description="Redox-active" evidence="11">
    <location>
        <begin position="399"/>
        <end position="402"/>
    </location>
</feature>
<evidence type="ECO:0000256" key="12">
    <source>
        <dbReference type="SAM" id="SignalP"/>
    </source>
</evidence>
<keyword evidence="8" id="KW-0256">Endoplasmic reticulum</keyword>
<comment type="similarity">
    <text evidence="4">Belongs to the protein disulfide isomerase family.</text>
</comment>
<evidence type="ECO:0000259" key="13">
    <source>
        <dbReference type="PROSITE" id="PS51352"/>
    </source>
</evidence>
<dbReference type="CDD" id="cd02961">
    <property type="entry name" value="PDI_a_family"/>
    <property type="match status" value="1"/>
</dbReference>
<dbReference type="OrthoDB" id="427280at2759"/>
<accession>A0A5J4YYM8</accession>
<evidence type="ECO:0000256" key="5">
    <source>
        <dbReference type="ARBA" id="ARBA00012723"/>
    </source>
</evidence>
<sequence>MARILALVALLAVAALGAVAAADGDSSVFVLTDDNFKEELAKHDLALVKFYAPWCGHCKAMAQSFVDAAEELKGTALLADLDATVHDKMAKEYGVTGFPTLKFFVKGEVLKDYKGARDKDGIVAGVKKALEPVFVTMDNKEAVEAFLASTAPRVLGVAPAAVDAFKAGITSLGDDLDAAALGLVTDVSLLPAALKTGADSVAVIPQEAALDSEDTKIFPMTATADELVKAVKNALIPAFGPLTMGNARLYLDLQPALVTLFLDDKPVAESPYAEIMKAAAKELAESLPKFKFVYTVGEELKGFKNYVFGEGVEPKIPVAVYKFGDDSKYVVDQESDLTLETLKTWVGKIASGELAPPLKSEPIPETQDGPVHKVVGLSFSQVCEDTTKDVLIMQYAPWCGHCKKLHPIWEAVAEKLKGEETLVIASMDATENDSPSEYKAKGYPTIQFFPAGGAMIPYSGGRTEEDIIKFIKENAKRVSFPDVDVFTLLEFKKNIAFLSMPSE</sequence>
<dbReference type="Proteomes" id="UP000324585">
    <property type="component" value="Unassembled WGS sequence"/>
</dbReference>
<dbReference type="PRINTS" id="PR00421">
    <property type="entry name" value="THIOREDOXIN"/>
</dbReference>
<dbReference type="GO" id="GO:0003756">
    <property type="term" value="F:protein disulfide isomerase activity"/>
    <property type="evidence" value="ECO:0007669"/>
    <property type="project" value="UniProtKB-EC"/>
</dbReference>
<dbReference type="NCBIfam" id="TIGR01130">
    <property type="entry name" value="ER_PDI_fam"/>
    <property type="match status" value="1"/>
</dbReference>
<comment type="function">
    <text evidence="2">Participates in various redox reactions through the reversible oxidation of its active center dithiol to a disulfide and catalyzes dithiol-disulfide exchange reactions.</text>
</comment>
<evidence type="ECO:0000256" key="10">
    <source>
        <dbReference type="ARBA" id="ARBA00023284"/>
    </source>
</evidence>
<dbReference type="Pfam" id="PF13848">
    <property type="entry name" value="Thioredoxin_6"/>
    <property type="match status" value="1"/>
</dbReference>
<keyword evidence="15" id="KW-1185">Reference proteome</keyword>
<dbReference type="GO" id="GO:0005788">
    <property type="term" value="C:endoplasmic reticulum lumen"/>
    <property type="evidence" value="ECO:0007669"/>
    <property type="project" value="UniProtKB-SubCell"/>
</dbReference>
<feature type="signal peptide" evidence="12">
    <location>
        <begin position="1"/>
        <end position="21"/>
    </location>
</feature>
<evidence type="ECO:0000256" key="6">
    <source>
        <dbReference type="ARBA" id="ARBA00022729"/>
    </source>
</evidence>
<dbReference type="GO" id="GO:0006457">
    <property type="term" value="P:protein folding"/>
    <property type="evidence" value="ECO:0007669"/>
    <property type="project" value="TreeGrafter"/>
</dbReference>
<organism evidence="14 15">
    <name type="scientific">Porphyridium purpureum</name>
    <name type="common">Red alga</name>
    <name type="synonym">Porphyridium cruentum</name>
    <dbReference type="NCBI Taxonomy" id="35688"/>
    <lineage>
        <taxon>Eukaryota</taxon>
        <taxon>Rhodophyta</taxon>
        <taxon>Bangiophyceae</taxon>
        <taxon>Porphyridiales</taxon>
        <taxon>Porphyridiaceae</taxon>
        <taxon>Porphyridium</taxon>
    </lineage>
</organism>
<dbReference type="InterPro" id="IPR005792">
    <property type="entry name" value="Prot_disulphide_isomerase"/>
</dbReference>
<keyword evidence="6 12" id="KW-0732">Signal</keyword>
<feature type="domain" description="Thioredoxin" evidence="13">
    <location>
        <begin position="349"/>
        <end position="476"/>
    </location>
</feature>
<proteinExistence type="inferred from homology"/>
<keyword evidence="9 14" id="KW-0413">Isomerase</keyword>
<feature type="disulfide bond" description="Redox-active" evidence="11">
    <location>
        <begin position="55"/>
        <end position="58"/>
    </location>
</feature>
<evidence type="ECO:0000256" key="7">
    <source>
        <dbReference type="ARBA" id="ARBA00022737"/>
    </source>
</evidence>
<keyword evidence="7" id="KW-0677">Repeat</keyword>
<dbReference type="InterPro" id="IPR017937">
    <property type="entry name" value="Thioredoxin_CS"/>
</dbReference>
<name>A0A5J4YYM8_PORPP</name>
<evidence type="ECO:0000256" key="8">
    <source>
        <dbReference type="ARBA" id="ARBA00022824"/>
    </source>
</evidence>
<dbReference type="OMA" id="FFGMKKD"/>
<protein>
    <recommendedName>
        <fullName evidence="5">protein disulfide-isomerase</fullName>
        <ecNumber evidence="5">5.3.4.1</ecNumber>
    </recommendedName>
</protein>
<dbReference type="PANTHER" id="PTHR18929:SF132">
    <property type="entry name" value="PROTEIN DISULFIDE-ISOMERASE A3"/>
    <property type="match status" value="1"/>
</dbReference>
<dbReference type="EMBL" id="VRMN01000003">
    <property type="protein sequence ID" value="KAA8495733.1"/>
    <property type="molecule type" value="Genomic_DNA"/>
</dbReference>